<accession>A0AAT9P481</accession>
<gene>
    <name evidence="2" type="ORF">KYI10_06405</name>
</gene>
<evidence type="ECO:0000313" key="2">
    <source>
        <dbReference type="EMBL" id="QYA32030.1"/>
    </source>
</evidence>
<organism evidence="2">
    <name type="scientific">Macrococcus psychrotolerans</name>
    <dbReference type="NCBI Taxonomy" id="3039389"/>
    <lineage>
        <taxon>Bacteria</taxon>
        <taxon>Bacillati</taxon>
        <taxon>Bacillota</taxon>
        <taxon>Bacilli</taxon>
        <taxon>Bacillales</taxon>
        <taxon>Staphylococcaceae</taxon>
        <taxon>Macrococcus</taxon>
    </lineage>
</organism>
<dbReference type="InterPro" id="IPR025309">
    <property type="entry name" value="KTSC_dom"/>
</dbReference>
<evidence type="ECO:0000259" key="1">
    <source>
        <dbReference type="Pfam" id="PF13619"/>
    </source>
</evidence>
<dbReference type="EMBL" id="CP079955">
    <property type="protein sequence ID" value="QYA32030.1"/>
    <property type="molecule type" value="Genomic_DNA"/>
</dbReference>
<name>A0AAT9P481_9STAP</name>
<reference evidence="2" key="1">
    <citation type="submission" date="2021-07" db="EMBL/GenBank/DDBJ databases">
        <title>Prevalence and characterization of methicillin-resistant Macrococcus spp. in food producing animals and meat in Switzerland in 2019.</title>
        <authorList>
            <person name="Keller J.E."/>
            <person name="Schwendener S."/>
            <person name="Neuenschwander J."/>
            <person name="Overesch G."/>
            <person name="Perreten V."/>
        </authorList>
    </citation>
    <scope>NUCLEOTIDE SEQUENCE</scope>
    <source>
        <strain evidence="2">19Msa1099</strain>
    </source>
</reference>
<protein>
    <submittedName>
        <fullName evidence="2">KTSC domain-containing protein</fullName>
    </submittedName>
</protein>
<dbReference type="Pfam" id="PF13619">
    <property type="entry name" value="KTSC"/>
    <property type="match status" value="1"/>
</dbReference>
<feature type="domain" description="KTSC" evidence="1">
    <location>
        <begin position="9"/>
        <end position="63"/>
    </location>
</feature>
<dbReference type="AlphaFoldDB" id="A0AAT9P481"/>
<proteinExistence type="predicted"/>
<sequence length="70" mass="7859">MVNMIPVASSNIKSVGYNPQTSELFVTFHYGKTYIYSNVPSSKFESLLNSGSKGSYLESFIKGVHPYRPY</sequence>